<proteinExistence type="predicted"/>
<feature type="region of interest" description="Disordered" evidence="1">
    <location>
        <begin position="221"/>
        <end position="245"/>
    </location>
</feature>
<feature type="non-terminal residue" evidence="2">
    <location>
        <position position="673"/>
    </location>
</feature>
<name>A0A0B6YZ84_9EUPU</name>
<gene>
    <name evidence="2" type="primary">ORF40436</name>
</gene>
<sequence length="673" mass="75618">SVRCFGTSVDKAPTNFVTDYSQNLQVNNNFIDRFNTDFRSGSIDNLSRDSGLAFEEGDQFVSNTFLHTFSTRVEVDDSNSDSDESVQTVISRHTLREPTGSPVRIHGLISHLYPLQESTDQLLTPDSLYSPQKLSSGDEIGTSDIFKVDNSVSLLNDITDSESPEGKVNYNSQNYKYYDTKNRNLLTDLGSELSDKFTTSRNEVPEQFGEFINTEISGSYVPNSESDQNKQENGVEIGFPSDEQLSEETEKLECDGDTKRNVIYSENVHEPACYDDEFGGIGVRSGEVSSVEVIECNPEFSDEDKESVHKMDKFVDSSFGNEDGVDEVREMRGDSEEEWTEDVVETFILPLSPEITVLRTMHNLKDLLDQRRDVKRPEFESHNHEDDNNEEWQSTCTTTMIDVEGHNAFGFRGGDDDNDYGDGISGYREQSKALARVDKGLKEKFGFQLNLDEYKSDEYSTSDGWPVVRLIERDRVFVDESGHDGSSYQDDVAAETEMYQEDERTEFHNEHLDEGDEKKGNKDETEEEIDTYTEEHYEIIPVSRYPKGTEVLLGSSQAKLSPLLQHHRVGQASVTTTRLSQLESTATHTPYAMFRYDNFTPSFLGTPSLTGASTSREPYLRSSVLERPFLAGTSTSREPNLRYSGLGASSLSGASTSREPNLKSSVLGTSYLA</sequence>
<feature type="non-terminal residue" evidence="2">
    <location>
        <position position="1"/>
    </location>
</feature>
<dbReference type="AlphaFoldDB" id="A0A0B6YZ84"/>
<accession>A0A0B6YZ84</accession>
<feature type="compositionally biased region" description="Basic and acidic residues" evidence="1">
    <location>
        <begin position="503"/>
        <end position="523"/>
    </location>
</feature>
<dbReference type="EMBL" id="HACG01013945">
    <property type="protein sequence ID" value="CEK60810.1"/>
    <property type="molecule type" value="Transcribed_RNA"/>
</dbReference>
<evidence type="ECO:0000256" key="1">
    <source>
        <dbReference type="SAM" id="MobiDB-lite"/>
    </source>
</evidence>
<organism evidence="2">
    <name type="scientific">Arion vulgaris</name>
    <dbReference type="NCBI Taxonomy" id="1028688"/>
    <lineage>
        <taxon>Eukaryota</taxon>
        <taxon>Metazoa</taxon>
        <taxon>Spiralia</taxon>
        <taxon>Lophotrochozoa</taxon>
        <taxon>Mollusca</taxon>
        <taxon>Gastropoda</taxon>
        <taxon>Heterobranchia</taxon>
        <taxon>Euthyneura</taxon>
        <taxon>Panpulmonata</taxon>
        <taxon>Eupulmonata</taxon>
        <taxon>Stylommatophora</taxon>
        <taxon>Helicina</taxon>
        <taxon>Arionoidea</taxon>
        <taxon>Arionidae</taxon>
        <taxon>Arion</taxon>
    </lineage>
</organism>
<reference evidence="2" key="1">
    <citation type="submission" date="2014-12" db="EMBL/GenBank/DDBJ databases">
        <title>Insight into the proteome of Arion vulgaris.</title>
        <authorList>
            <person name="Aradska J."/>
            <person name="Bulat T."/>
            <person name="Smidak R."/>
            <person name="Sarate P."/>
            <person name="Gangsoo J."/>
            <person name="Sialana F."/>
            <person name="Bilban M."/>
            <person name="Lubec G."/>
        </authorList>
    </citation>
    <scope>NUCLEOTIDE SEQUENCE</scope>
    <source>
        <tissue evidence="2">Skin</tissue>
    </source>
</reference>
<evidence type="ECO:0000313" key="2">
    <source>
        <dbReference type="EMBL" id="CEK60810.1"/>
    </source>
</evidence>
<protein>
    <submittedName>
        <fullName evidence="2">Uncharacterized protein</fullName>
    </submittedName>
</protein>
<feature type="region of interest" description="Disordered" evidence="1">
    <location>
        <begin position="503"/>
        <end position="525"/>
    </location>
</feature>